<evidence type="ECO:0000256" key="6">
    <source>
        <dbReference type="ARBA" id="ARBA00022741"/>
    </source>
</evidence>
<evidence type="ECO:0000256" key="2">
    <source>
        <dbReference type="ARBA" id="ARBA00006997"/>
    </source>
</evidence>
<keyword evidence="4 11" id="KW-0028">Amino-acid biosynthesis</keyword>
<dbReference type="RefSeq" id="WP_345373782.1">
    <property type="nucleotide sequence ID" value="NZ_BAABLM010000001.1"/>
</dbReference>
<name>A0ABP8VP50_9MICO</name>
<feature type="binding site" evidence="11">
    <location>
        <position position="20"/>
    </location>
    <ligand>
        <name>Mg(2+)</name>
        <dbReference type="ChEBI" id="CHEBI:18420"/>
    </ligand>
</feature>
<feature type="binding site" evidence="11">
    <location>
        <position position="120"/>
    </location>
    <ligand>
        <name>ATP</name>
        <dbReference type="ChEBI" id="CHEBI:30616"/>
    </ligand>
</feature>
<evidence type="ECO:0000256" key="8">
    <source>
        <dbReference type="ARBA" id="ARBA00022840"/>
    </source>
</evidence>
<dbReference type="PROSITE" id="PS01128">
    <property type="entry name" value="SHIKIMATE_KINASE"/>
    <property type="match status" value="1"/>
</dbReference>
<evidence type="ECO:0000256" key="9">
    <source>
        <dbReference type="ARBA" id="ARBA00023141"/>
    </source>
</evidence>
<evidence type="ECO:0000256" key="7">
    <source>
        <dbReference type="ARBA" id="ARBA00022777"/>
    </source>
</evidence>
<dbReference type="SUPFAM" id="SSF52540">
    <property type="entry name" value="P-loop containing nucleoside triphosphate hydrolases"/>
    <property type="match status" value="1"/>
</dbReference>
<keyword evidence="13" id="KW-1185">Reference proteome</keyword>
<dbReference type="InterPro" id="IPR031322">
    <property type="entry name" value="Shikimate/glucono_kinase"/>
</dbReference>
<feature type="binding site" evidence="11">
    <location>
        <position position="61"/>
    </location>
    <ligand>
        <name>substrate</name>
    </ligand>
</feature>
<keyword evidence="6 11" id="KW-0547">Nucleotide-binding</keyword>
<dbReference type="Pfam" id="PF01202">
    <property type="entry name" value="SKI"/>
    <property type="match status" value="1"/>
</dbReference>
<dbReference type="PANTHER" id="PTHR21087">
    <property type="entry name" value="SHIKIMATE KINASE"/>
    <property type="match status" value="1"/>
</dbReference>
<dbReference type="PRINTS" id="PR01100">
    <property type="entry name" value="SHIKIMTKNASE"/>
</dbReference>
<reference evidence="13" key="1">
    <citation type="journal article" date="2019" name="Int. J. Syst. Evol. Microbiol.">
        <title>The Global Catalogue of Microorganisms (GCM) 10K type strain sequencing project: providing services to taxonomists for standard genome sequencing and annotation.</title>
        <authorList>
            <consortium name="The Broad Institute Genomics Platform"/>
            <consortium name="The Broad Institute Genome Sequencing Center for Infectious Disease"/>
            <person name="Wu L."/>
            <person name="Ma J."/>
        </authorList>
    </citation>
    <scope>NUCLEOTIDE SEQUENCE [LARGE SCALE GENOMIC DNA]</scope>
    <source>
        <strain evidence="13">JCM 18956</strain>
    </source>
</reference>
<feature type="binding site" evidence="11">
    <location>
        <begin position="16"/>
        <end position="21"/>
    </location>
    <ligand>
        <name>ATP</name>
        <dbReference type="ChEBI" id="CHEBI:30616"/>
    </ligand>
</feature>
<sequence length="173" mass="18125">MPSTLQRPIVLIGPMGAGKTSVGKRVAKALGRPFVDTDKLLVSRHGAIAALFETHGEPHFRELERAAVAETLASDDVAVVSLGGGAVLDESTRALLADAHVVLLTVTPEAVGPRISGSDRPLLHHDGLAAWQAIAEARAPIYASLADLTLDTSHRPLSHVVDDIVTWAGTEPA</sequence>
<evidence type="ECO:0000256" key="11">
    <source>
        <dbReference type="HAMAP-Rule" id="MF_00109"/>
    </source>
</evidence>
<evidence type="ECO:0000313" key="12">
    <source>
        <dbReference type="EMBL" id="GAA4668751.1"/>
    </source>
</evidence>
<keyword evidence="11" id="KW-0963">Cytoplasm</keyword>
<dbReference type="InterPro" id="IPR027417">
    <property type="entry name" value="P-loop_NTPase"/>
</dbReference>
<feature type="binding site" evidence="11">
    <location>
        <position position="84"/>
    </location>
    <ligand>
        <name>substrate</name>
    </ligand>
</feature>
<evidence type="ECO:0000256" key="3">
    <source>
        <dbReference type="ARBA" id="ARBA00012154"/>
    </source>
</evidence>
<evidence type="ECO:0000313" key="13">
    <source>
        <dbReference type="Proteomes" id="UP001501295"/>
    </source>
</evidence>
<dbReference type="InterPro" id="IPR023000">
    <property type="entry name" value="Shikimate_kinase_CS"/>
</dbReference>
<evidence type="ECO:0000256" key="1">
    <source>
        <dbReference type="ARBA" id="ARBA00004842"/>
    </source>
</evidence>
<accession>A0ABP8VP50</accession>
<keyword evidence="11" id="KW-0460">Magnesium</keyword>
<evidence type="ECO:0000256" key="4">
    <source>
        <dbReference type="ARBA" id="ARBA00022605"/>
    </source>
</evidence>
<protein>
    <recommendedName>
        <fullName evidence="3 11">Shikimate kinase</fullName>
        <shortName evidence="11">SK</shortName>
        <ecNumber evidence="3 11">2.7.1.71</ecNumber>
    </recommendedName>
</protein>
<dbReference type="PANTHER" id="PTHR21087:SF16">
    <property type="entry name" value="SHIKIMATE KINASE 1, CHLOROPLASTIC"/>
    <property type="match status" value="1"/>
</dbReference>
<dbReference type="InterPro" id="IPR000623">
    <property type="entry name" value="Shikimate_kinase/TSH1"/>
</dbReference>
<organism evidence="12 13">
    <name type="scientific">Frondihabitans cladoniiphilus</name>
    <dbReference type="NCBI Taxonomy" id="715785"/>
    <lineage>
        <taxon>Bacteria</taxon>
        <taxon>Bacillati</taxon>
        <taxon>Actinomycetota</taxon>
        <taxon>Actinomycetes</taxon>
        <taxon>Micrococcales</taxon>
        <taxon>Microbacteriaceae</taxon>
        <taxon>Frondihabitans</taxon>
    </lineage>
</organism>
<comment type="cofactor">
    <cofactor evidence="11">
        <name>Mg(2+)</name>
        <dbReference type="ChEBI" id="CHEBI:18420"/>
    </cofactor>
    <text evidence="11">Binds 1 Mg(2+) ion per subunit.</text>
</comment>
<comment type="subunit">
    <text evidence="11">Monomer.</text>
</comment>
<evidence type="ECO:0000256" key="10">
    <source>
        <dbReference type="ARBA" id="ARBA00048567"/>
    </source>
</evidence>
<comment type="function">
    <text evidence="11">Catalyzes the specific phosphorylation of the 3-hydroxyl group of shikimic acid using ATP as a cosubstrate.</text>
</comment>
<feature type="binding site" evidence="11">
    <location>
        <position position="155"/>
    </location>
    <ligand>
        <name>ATP</name>
        <dbReference type="ChEBI" id="CHEBI:30616"/>
    </ligand>
</feature>
<keyword evidence="7 11" id="KW-0418">Kinase</keyword>
<gene>
    <name evidence="11 12" type="primary">aroK</name>
    <name evidence="12" type="ORF">GCM10025780_09570</name>
</gene>
<feature type="binding site" evidence="11">
    <location>
        <position position="138"/>
    </location>
    <ligand>
        <name>substrate</name>
    </ligand>
</feature>
<keyword evidence="8 11" id="KW-0067">ATP-binding</keyword>
<comment type="caution">
    <text evidence="12">The sequence shown here is derived from an EMBL/GenBank/DDBJ whole genome shotgun (WGS) entry which is preliminary data.</text>
</comment>
<dbReference type="CDD" id="cd00464">
    <property type="entry name" value="SK"/>
    <property type="match status" value="1"/>
</dbReference>
<comment type="subcellular location">
    <subcellularLocation>
        <location evidence="11">Cytoplasm</location>
    </subcellularLocation>
</comment>
<dbReference type="GO" id="GO:0016301">
    <property type="term" value="F:kinase activity"/>
    <property type="evidence" value="ECO:0007669"/>
    <property type="project" value="UniProtKB-KW"/>
</dbReference>
<proteinExistence type="inferred from homology"/>
<keyword evidence="11" id="KW-0479">Metal-binding</keyword>
<comment type="similarity">
    <text evidence="2 11">Belongs to the shikimate kinase family.</text>
</comment>
<feature type="binding site" evidence="11">
    <location>
        <position position="38"/>
    </location>
    <ligand>
        <name>substrate</name>
    </ligand>
</feature>
<comment type="pathway">
    <text evidence="1 11">Metabolic intermediate biosynthesis; chorismate biosynthesis; chorismate from D-erythrose 4-phosphate and phosphoenolpyruvate: step 5/7.</text>
</comment>
<comment type="catalytic activity">
    <reaction evidence="10 11">
        <text>shikimate + ATP = 3-phosphoshikimate + ADP + H(+)</text>
        <dbReference type="Rhea" id="RHEA:13121"/>
        <dbReference type="ChEBI" id="CHEBI:15378"/>
        <dbReference type="ChEBI" id="CHEBI:30616"/>
        <dbReference type="ChEBI" id="CHEBI:36208"/>
        <dbReference type="ChEBI" id="CHEBI:145989"/>
        <dbReference type="ChEBI" id="CHEBI:456216"/>
        <dbReference type="EC" id="2.7.1.71"/>
    </reaction>
</comment>
<dbReference type="EMBL" id="BAABLM010000001">
    <property type="protein sequence ID" value="GAA4668751.1"/>
    <property type="molecule type" value="Genomic_DNA"/>
</dbReference>
<keyword evidence="9 11" id="KW-0057">Aromatic amino acid biosynthesis</keyword>
<dbReference type="Gene3D" id="3.40.50.300">
    <property type="entry name" value="P-loop containing nucleotide triphosphate hydrolases"/>
    <property type="match status" value="1"/>
</dbReference>
<keyword evidence="5 11" id="KW-0808">Transferase</keyword>
<dbReference type="HAMAP" id="MF_00109">
    <property type="entry name" value="Shikimate_kinase"/>
    <property type="match status" value="1"/>
</dbReference>
<dbReference type="Proteomes" id="UP001501295">
    <property type="component" value="Unassembled WGS sequence"/>
</dbReference>
<evidence type="ECO:0000256" key="5">
    <source>
        <dbReference type="ARBA" id="ARBA00022679"/>
    </source>
</evidence>
<dbReference type="EC" id="2.7.1.71" evidence="3 11"/>